<dbReference type="InterPro" id="IPR000182">
    <property type="entry name" value="GNAT_dom"/>
</dbReference>
<dbReference type="InterPro" id="IPR016181">
    <property type="entry name" value="Acyl_CoA_acyltransferase"/>
</dbReference>
<evidence type="ECO:0000256" key="2">
    <source>
        <dbReference type="ARBA" id="ARBA00023315"/>
    </source>
</evidence>
<dbReference type="RefSeq" id="WP_344790240.1">
    <property type="nucleotide sequence ID" value="NZ_BAABBV010000001.1"/>
</dbReference>
<keyword evidence="1" id="KW-0808">Transferase</keyword>
<accession>A0ABP7ZFI8</accession>
<dbReference type="PROSITE" id="PS51186">
    <property type="entry name" value="GNAT"/>
    <property type="match status" value="1"/>
</dbReference>
<dbReference type="SUPFAM" id="SSF55729">
    <property type="entry name" value="Acyl-CoA N-acyltransferases (Nat)"/>
    <property type="match status" value="1"/>
</dbReference>
<reference evidence="4" key="1">
    <citation type="journal article" date="2014" name="Int. J. Syst. Evol. Microbiol.">
        <title>Complete genome of a new Firmicutes species belonging to the dominant human colonic microbiota ('Ruminococcus bicirculans') reveals two chromosomes and a selective capacity to utilize plant glucans.</title>
        <authorList>
            <consortium name="NISC Comparative Sequencing Program"/>
            <person name="Wegmann U."/>
            <person name="Louis P."/>
            <person name="Goesmann A."/>
            <person name="Henrissat B."/>
            <person name="Duncan S.H."/>
            <person name="Flint H.J."/>
        </authorList>
    </citation>
    <scope>NUCLEOTIDE SEQUENCE</scope>
    <source>
        <strain evidence="4">JCM 17590</strain>
    </source>
</reference>
<dbReference type="PANTHER" id="PTHR43877">
    <property type="entry name" value="AMINOALKYLPHOSPHONATE N-ACETYLTRANSFERASE-RELATED-RELATED"/>
    <property type="match status" value="1"/>
</dbReference>
<gene>
    <name evidence="4" type="ORF">GCM10022286_05900</name>
</gene>
<evidence type="ECO:0000259" key="3">
    <source>
        <dbReference type="PROSITE" id="PS51186"/>
    </source>
</evidence>
<organism evidence="4 5">
    <name type="scientific">Gryllotalpicola daejeonensis</name>
    <dbReference type="NCBI Taxonomy" id="993087"/>
    <lineage>
        <taxon>Bacteria</taxon>
        <taxon>Bacillati</taxon>
        <taxon>Actinomycetota</taxon>
        <taxon>Actinomycetes</taxon>
        <taxon>Micrococcales</taxon>
        <taxon>Microbacteriaceae</taxon>
        <taxon>Gryllotalpicola</taxon>
    </lineage>
</organism>
<comment type="caution">
    <text evidence="4">The sequence shown here is derived from an EMBL/GenBank/DDBJ whole genome shotgun (WGS) entry which is preliminary data.</text>
</comment>
<reference evidence="4" key="2">
    <citation type="submission" date="2023-12" db="EMBL/GenBank/DDBJ databases">
        <authorList>
            <person name="Sun Q."/>
            <person name="Inoue M."/>
        </authorList>
    </citation>
    <scope>NUCLEOTIDE SEQUENCE</scope>
    <source>
        <strain evidence="4">JCM 17590</strain>
    </source>
</reference>
<name>A0ABP7ZFI8_9MICO</name>
<evidence type="ECO:0000313" key="4">
    <source>
        <dbReference type="EMBL" id="GAA4156046.1"/>
    </source>
</evidence>
<feature type="domain" description="N-acetyltransferase" evidence="3">
    <location>
        <begin position="1"/>
        <end position="150"/>
    </location>
</feature>
<dbReference type="Gene3D" id="3.40.630.30">
    <property type="match status" value="1"/>
</dbReference>
<sequence>MEIRLRTDADMPALLAALKATHEVDTYPVLPNHVTKEWLLEGDDGMAWVAEHDGDVVGHIAVATTEEDPDSLSVHRLFVRPGARGQGVASALLTTVETYSKVLGQDLFLEVLSHNVEAIRLYESRGWKRVGGYVAVWTGPEGTHPDINIYASPHNDASHVLDVGAGRPTE</sequence>
<keyword evidence="5" id="KW-1185">Reference proteome</keyword>
<proteinExistence type="predicted"/>
<dbReference type="CDD" id="cd04301">
    <property type="entry name" value="NAT_SF"/>
    <property type="match status" value="1"/>
</dbReference>
<evidence type="ECO:0000256" key="1">
    <source>
        <dbReference type="ARBA" id="ARBA00022679"/>
    </source>
</evidence>
<dbReference type="Pfam" id="PF00583">
    <property type="entry name" value="Acetyltransf_1"/>
    <property type="match status" value="1"/>
</dbReference>
<protein>
    <submittedName>
        <fullName evidence="4">GNAT family N-acetyltransferase</fullName>
    </submittedName>
</protein>
<dbReference type="Proteomes" id="UP001415169">
    <property type="component" value="Unassembled WGS sequence"/>
</dbReference>
<keyword evidence="2" id="KW-0012">Acyltransferase</keyword>
<dbReference type="InterPro" id="IPR050832">
    <property type="entry name" value="Bact_Acetyltransf"/>
</dbReference>
<evidence type="ECO:0000313" key="5">
    <source>
        <dbReference type="Proteomes" id="UP001415169"/>
    </source>
</evidence>
<dbReference type="PANTHER" id="PTHR43877:SF2">
    <property type="entry name" value="AMINOALKYLPHOSPHONATE N-ACETYLTRANSFERASE-RELATED"/>
    <property type="match status" value="1"/>
</dbReference>
<dbReference type="EMBL" id="BAABBV010000001">
    <property type="protein sequence ID" value="GAA4156046.1"/>
    <property type="molecule type" value="Genomic_DNA"/>
</dbReference>